<accession>A0ABY2IRX3</accession>
<sequence length="453" mass="49838">MTAIIYTRQSLDKTGKEAGVTRQLKDCRSLAKRKGLDVIAELSDNDISATTGVRRPSFENLLQLIESGAADTVIVWHPDRLYRKLTDLVKITEIAQRHGLTIASVQAGDVDLNTPSGRMSASILGAVATHEGEHRTERQRASYRQRAEAGEWHFSRRPFGYRRDGDKVVQVPEEAEVLREVLTRYYAEETPRHAIMRDLNDQGILTPQGKAWGIIQVRDLLTNSRYAGISSYNGVEVGKGSWEPIVDEATWRSWQSGAAKRKRKSTFTAAKYLLTGIAACGECGGVIYVKHRANSGLSYFCNENGCVQRSVNSVDDLVEKVVIARLQKPDAVATLRPKAAPMEHLYAERAVAQSRLDDLAELLADGTLTAQAVRDAAKPLRATIKRLDEKTAASDAAAVIPLDLLVGDVAGKWAALSLSGKRGLVRALLEVRISRQGNTRVFDPEAVAIKWLS</sequence>
<dbReference type="Gene3D" id="3.90.1750.20">
    <property type="entry name" value="Putative Large Serine Recombinase, Chain B, Domain 2"/>
    <property type="match status" value="1"/>
</dbReference>
<evidence type="ECO:0000313" key="4">
    <source>
        <dbReference type="Proteomes" id="UP000297604"/>
    </source>
</evidence>
<dbReference type="CDD" id="cd00338">
    <property type="entry name" value="Ser_Recombinase"/>
    <property type="match status" value="1"/>
</dbReference>
<name>A0ABY2IRX3_9MICO</name>
<feature type="domain" description="Resolvase/invertase-type recombinase catalytic" evidence="1">
    <location>
        <begin position="2"/>
        <end position="150"/>
    </location>
</feature>
<gene>
    <name evidence="3" type="ORF">E3O46_06995</name>
</gene>
<dbReference type="SUPFAM" id="SSF53041">
    <property type="entry name" value="Resolvase-like"/>
    <property type="match status" value="1"/>
</dbReference>
<dbReference type="InterPro" id="IPR006119">
    <property type="entry name" value="Resolv_N"/>
</dbReference>
<dbReference type="InterPro" id="IPR050639">
    <property type="entry name" value="SSR_resolvase"/>
</dbReference>
<dbReference type="PANTHER" id="PTHR30461">
    <property type="entry name" value="DNA-INVERTASE FROM LAMBDOID PROPHAGE"/>
    <property type="match status" value="1"/>
</dbReference>
<dbReference type="PROSITE" id="PS51736">
    <property type="entry name" value="RECOMBINASES_3"/>
    <property type="match status" value="1"/>
</dbReference>
<protein>
    <submittedName>
        <fullName evidence="3">Recombinase family protein</fullName>
    </submittedName>
</protein>
<dbReference type="Pfam" id="PF00239">
    <property type="entry name" value="Resolvase"/>
    <property type="match status" value="1"/>
</dbReference>
<evidence type="ECO:0000259" key="2">
    <source>
        <dbReference type="PROSITE" id="PS51737"/>
    </source>
</evidence>
<dbReference type="Pfam" id="PF07508">
    <property type="entry name" value="Recombinase"/>
    <property type="match status" value="1"/>
</dbReference>
<dbReference type="SMART" id="SM00857">
    <property type="entry name" value="Resolvase"/>
    <property type="match status" value="1"/>
</dbReference>
<dbReference type="PANTHER" id="PTHR30461:SF23">
    <property type="entry name" value="DNA RECOMBINASE-RELATED"/>
    <property type="match status" value="1"/>
</dbReference>
<dbReference type="InterPro" id="IPR036162">
    <property type="entry name" value="Resolvase-like_N_sf"/>
</dbReference>
<dbReference type="Gene3D" id="3.40.50.1390">
    <property type="entry name" value="Resolvase, N-terminal catalytic domain"/>
    <property type="match status" value="1"/>
</dbReference>
<comment type="caution">
    <text evidence="3">The sequence shown here is derived from an EMBL/GenBank/DDBJ whole genome shotgun (WGS) entry which is preliminary data.</text>
</comment>
<dbReference type="RefSeq" id="WP_134561403.1">
    <property type="nucleotide sequence ID" value="NZ_SOFS01000016.1"/>
</dbReference>
<proteinExistence type="predicted"/>
<dbReference type="InterPro" id="IPR038109">
    <property type="entry name" value="DNA_bind_recomb_sf"/>
</dbReference>
<dbReference type="InterPro" id="IPR011109">
    <property type="entry name" value="DNA_bind_recombinase_dom"/>
</dbReference>
<dbReference type="PROSITE" id="PS51737">
    <property type="entry name" value="RECOMBINASE_DNA_BIND"/>
    <property type="match status" value="1"/>
</dbReference>
<reference evidence="3 4" key="1">
    <citation type="submission" date="2019-03" db="EMBL/GenBank/DDBJ databases">
        <title>Genomics of glacier-inhabiting Cryobacterium strains.</title>
        <authorList>
            <person name="Liu Q."/>
            <person name="Xin Y.-H."/>
        </authorList>
    </citation>
    <scope>NUCLEOTIDE SEQUENCE [LARGE SCALE GENOMIC DNA]</scope>
    <source>
        <strain evidence="3 4">MDB1-5</strain>
    </source>
</reference>
<keyword evidence="4" id="KW-1185">Reference proteome</keyword>
<evidence type="ECO:0000313" key="3">
    <source>
        <dbReference type="EMBL" id="TFC21338.1"/>
    </source>
</evidence>
<evidence type="ECO:0000259" key="1">
    <source>
        <dbReference type="PROSITE" id="PS51736"/>
    </source>
</evidence>
<dbReference type="Proteomes" id="UP000297604">
    <property type="component" value="Unassembled WGS sequence"/>
</dbReference>
<organism evidence="3 4">
    <name type="scientific">Cryobacterium glucosi</name>
    <dbReference type="NCBI Taxonomy" id="1259175"/>
    <lineage>
        <taxon>Bacteria</taxon>
        <taxon>Bacillati</taxon>
        <taxon>Actinomycetota</taxon>
        <taxon>Actinomycetes</taxon>
        <taxon>Micrococcales</taxon>
        <taxon>Microbacteriaceae</taxon>
        <taxon>Cryobacterium</taxon>
    </lineage>
</organism>
<dbReference type="EMBL" id="SOFS01000016">
    <property type="protein sequence ID" value="TFC21338.1"/>
    <property type="molecule type" value="Genomic_DNA"/>
</dbReference>
<feature type="domain" description="Recombinase" evidence="2">
    <location>
        <begin position="158"/>
        <end position="266"/>
    </location>
</feature>